<evidence type="ECO:0000259" key="11">
    <source>
        <dbReference type="Pfam" id="PF02870"/>
    </source>
</evidence>
<dbReference type="InterPro" id="IPR036388">
    <property type="entry name" value="WH-like_DNA-bd_sf"/>
</dbReference>
<comment type="similarity">
    <text evidence="2 9">Belongs to the MGMT family.</text>
</comment>
<keyword evidence="7 9" id="KW-0234">DNA repair</keyword>
<organism evidence="12 13">
    <name type="scientific">Photobacterium aphoticum</name>
    <dbReference type="NCBI Taxonomy" id="754436"/>
    <lineage>
        <taxon>Bacteria</taxon>
        <taxon>Pseudomonadati</taxon>
        <taxon>Pseudomonadota</taxon>
        <taxon>Gammaproteobacteria</taxon>
        <taxon>Vibrionales</taxon>
        <taxon>Vibrionaceae</taxon>
        <taxon>Photobacterium</taxon>
    </lineage>
</organism>
<comment type="catalytic activity">
    <reaction evidence="1 9">
        <text>a 4-O-methyl-thymidine in DNA + L-cysteinyl-[protein] = a thymidine in DNA + S-methyl-L-cysteinyl-[protein]</text>
        <dbReference type="Rhea" id="RHEA:53428"/>
        <dbReference type="Rhea" id="RHEA-COMP:10131"/>
        <dbReference type="Rhea" id="RHEA-COMP:10132"/>
        <dbReference type="Rhea" id="RHEA-COMP:13555"/>
        <dbReference type="Rhea" id="RHEA-COMP:13556"/>
        <dbReference type="ChEBI" id="CHEBI:29950"/>
        <dbReference type="ChEBI" id="CHEBI:82612"/>
        <dbReference type="ChEBI" id="CHEBI:137386"/>
        <dbReference type="ChEBI" id="CHEBI:137387"/>
        <dbReference type="EC" id="2.1.1.63"/>
    </reaction>
</comment>
<keyword evidence="13" id="KW-1185">Reference proteome</keyword>
<evidence type="ECO:0000256" key="3">
    <source>
        <dbReference type="ARBA" id="ARBA00022490"/>
    </source>
</evidence>
<dbReference type="GO" id="GO:0006307">
    <property type="term" value="P:DNA alkylation repair"/>
    <property type="evidence" value="ECO:0007669"/>
    <property type="project" value="UniProtKB-UniRule"/>
</dbReference>
<dbReference type="SUPFAM" id="SSF46767">
    <property type="entry name" value="Methylated DNA-protein cysteine methyltransferase, C-terminal domain"/>
    <property type="match status" value="1"/>
</dbReference>
<evidence type="ECO:0000256" key="5">
    <source>
        <dbReference type="ARBA" id="ARBA00022679"/>
    </source>
</evidence>
<dbReference type="InterPro" id="IPR036631">
    <property type="entry name" value="MGMT_N_sf"/>
</dbReference>
<dbReference type="OrthoDB" id="9811249at2"/>
<proteinExistence type="inferred from homology"/>
<comment type="miscellaneous">
    <text evidence="9">This enzyme catalyzes only one turnover and therefore is not strictly catalytic. According to one definition, an enzyme is a biocatalyst that acts repeatedly and over many reaction cycles.</text>
</comment>
<evidence type="ECO:0000313" key="12">
    <source>
        <dbReference type="EMBL" id="KLU99086.1"/>
    </source>
</evidence>
<dbReference type="NCBIfam" id="TIGR00589">
    <property type="entry name" value="ogt"/>
    <property type="match status" value="1"/>
</dbReference>
<dbReference type="FunFam" id="1.10.10.10:FF:000214">
    <property type="entry name" value="Methylated-DNA--protein-cysteine methyltransferase"/>
    <property type="match status" value="1"/>
</dbReference>
<dbReference type="Proteomes" id="UP000036426">
    <property type="component" value="Unassembled WGS sequence"/>
</dbReference>
<dbReference type="GO" id="GO:0003908">
    <property type="term" value="F:methylated-DNA-[protein]-cysteine S-methyltransferase activity"/>
    <property type="evidence" value="ECO:0007669"/>
    <property type="project" value="UniProtKB-UniRule"/>
</dbReference>
<dbReference type="Gene3D" id="3.30.160.70">
    <property type="entry name" value="Methylated DNA-protein cysteine methyltransferase domain"/>
    <property type="match status" value="1"/>
</dbReference>
<dbReference type="PANTHER" id="PTHR10815">
    <property type="entry name" value="METHYLATED-DNA--PROTEIN-CYSTEINE METHYLTRANSFERASE"/>
    <property type="match status" value="1"/>
</dbReference>
<dbReference type="Gene3D" id="1.10.10.10">
    <property type="entry name" value="Winged helix-like DNA-binding domain superfamily/Winged helix DNA-binding domain"/>
    <property type="match status" value="1"/>
</dbReference>
<gene>
    <name evidence="12" type="ORF">ABT58_18910</name>
</gene>
<accession>A0A0J1JBW0</accession>
<name>A0A0J1JBW0_9GAMM</name>
<evidence type="ECO:0000256" key="6">
    <source>
        <dbReference type="ARBA" id="ARBA00022763"/>
    </source>
</evidence>
<dbReference type="CDD" id="cd06445">
    <property type="entry name" value="ATase"/>
    <property type="match status" value="1"/>
</dbReference>
<feature type="active site" description="Nucleophile; methyl group acceptor" evidence="9">
    <location>
        <position position="120"/>
    </location>
</feature>
<dbReference type="Pfam" id="PF02870">
    <property type="entry name" value="Methyltransf_1N"/>
    <property type="match status" value="1"/>
</dbReference>
<keyword evidence="6 9" id="KW-0227">DNA damage</keyword>
<dbReference type="InterPro" id="IPR036217">
    <property type="entry name" value="MethylDNA_cys_MeTrfase_DNAb"/>
</dbReference>
<reference evidence="12 13" key="1">
    <citation type="submission" date="2015-05" db="EMBL/GenBank/DDBJ databases">
        <title>Photobacterium galathea sp. nov.</title>
        <authorList>
            <person name="Machado H."/>
            <person name="Gram L."/>
        </authorList>
    </citation>
    <scope>NUCLEOTIDE SEQUENCE [LARGE SCALE GENOMIC DNA]</scope>
    <source>
        <strain evidence="12 13">DSM 25995</strain>
    </source>
</reference>
<dbReference type="SUPFAM" id="SSF53155">
    <property type="entry name" value="Methylated DNA-protein cysteine methyltransferase domain"/>
    <property type="match status" value="1"/>
</dbReference>
<comment type="catalytic activity">
    <reaction evidence="8 9">
        <text>a 6-O-methyl-2'-deoxyguanosine in DNA + L-cysteinyl-[protein] = S-methyl-L-cysteinyl-[protein] + a 2'-deoxyguanosine in DNA</text>
        <dbReference type="Rhea" id="RHEA:24000"/>
        <dbReference type="Rhea" id="RHEA-COMP:10131"/>
        <dbReference type="Rhea" id="RHEA-COMP:10132"/>
        <dbReference type="Rhea" id="RHEA-COMP:11367"/>
        <dbReference type="Rhea" id="RHEA-COMP:11368"/>
        <dbReference type="ChEBI" id="CHEBI:29950"/>
        <dbReference type="ChEBI" id="CHEBI:82612"/>
        <dbReference type="ChEBI" id="CHEBI:85445"/>
        <dbReference type="ChEBI" id="CHEBI:85448"/>
        <dbReference type="EC" id="2.1.1.63"/>
    </reaction>
</comment>
<evidence type="ECO:0000256" key="1">
    <source>
        <dbReference type="ARBA" id="ARBA00001286"/>
    </source>
</evidence>
<dbReference type="EC" id="2.1.1.63" evidence="9"/>
<dbReference type="InterPro" id="IPR023546">
    <property type="entry name" value="MGMT"/>
</dbReference>
<feature type="domain" description="Methylated-DNA-[protein]-cysteine S-methyltransferase DNA binding" evidence="10">
    <location>
        <begin position="69"/>
        <end position="148"/>
    </location>
</feature>
<keyword evidence="4 9" id="KW-0489">Methyltransferase</keyword>
<dbReference type="GO" id="GO:0032259">
    <property type="term" value="P:methylation"/>
    <property type="evidence" value="ECO:0007669"/>
    <property type="project" value="UniProtKB-KW"/>
</dbReference>
<evidence type="ECO:0000256" key="2">
    <source>
        <dbReference type="ARBA" id="ARBA00008711"/>
    </source>
</evidence>
<comment type="subcellular location">
    <subcellularLocation>
        <location evidence="9">Cytoplasm</location>
    </subcellularLocation>
</comment>
<evidence type="ECO:0000256" key="8">
    <source>
        <dbReference type="ARBA" id="ARBA00049348"/>
    </source>
</evidence>
<dbReference type="GO" id="GO:0005737">
    <property type="term" value="C:cytoplasm"/>
    <property type="evidence" value="ECO:0007669"/>
    <property type="project" value="UniProtKB-SubCell"/>
</dbReference>
<dbReference type="PROSITE" id="PS00374">
    <property type="entry name" value="MGMT"/>
    <property type="match status" value="1"/>
</dbReference>
<dbReference type="EMBL" id="LDOV01000037">
    <property type="protein sequence ID" value="KLU99086.1"/>
    <property type="molecule type" value="Genomic_DNA"/>
</dbReference>
<feature type="domain" description="Methylguanine DNA methyltransferase ribonuclease-like" evidence="11">
    <location>
        <begin position="5"/>
        <end position="64"/>
    </location>
</feature>
<dbReference type="HAMAP" id="MF_00772">
    <property type="entry name" value="OGT"/>
    <property type="match status" value="1"/>
</dbReference>
<comment type="function">
    <text evidence="9">Involved in the cellular defense against the biological effects of O6-methylguanine (O6-MeG) and O4-methylthymine (O4-MeT) in DNA. Repairs the methylated nucleobase in DNA by stoichiometrically transferring the methyl group to a cysteine residue in the enzyme. This is a suicide reaction: the enzyme is irreversibly inactivated.</text>
</comment>
<dbReference type="PATRIC" id="fig|754436.4.peg.4001"/>
<protein>
    <recommendedName>
        <fullName evidence="9">Methylated-DNA--protein-cysteine methyltransferase</fullName>
        <ecNumber evidence="9">2.1.1.63</ecNumber>
    </recommendedName>
    <alternativeName>
        <fullName evidence="9">6-O-methylguanine-DNA methyltransferase</fullName>
        <shortName evidence="9">MGMT</shortName>
    </alternativeName>
    <alternativeName>
        <fullName evidence="9">O-6-methylguanine-DNA-alkyltransferase</fullName>
    </alternativeName>
</protein>
<sequence>MNNQVIATPIGWLNVIADDTAVLTIAFDVDPDSVQHPNSVTAQCCLQLAEYFAGERTQFSVPLSAQGTAFQHRVWQALQALDYGATCSYADIAYAIENPKAVRAVGAANGKNPIPIIVPCHRVIGSSGKLTGYAGGLDKKVWLLDHEKQVAMRSA</sequence>
<keyword evidence="3 9" id="KW-0963">Cytoplasm</keyword>
<dbReference type="Pfam" id="PF01035">
    <property type="entry name" value="DNA_binding_1"/>
    <property type="match status" value="1"/>
</dbReference>
<evidence type="ECO:0000313" key="13">
    <source>
        <dbReference type="Proteomes" id="UP000036426"/>
    </source>
</evidence>
<dbReference type="AlphaFoldDB" id="A0A0J1JBW0"/>
<dbReference type="InterPro" id="IPR001497">
    <property type="entry name" value="MethylDNA_cys_MeTrfase_AS"/>
</dbReference>
<dbReference type="InterPro" id="IPR014048">
    <property type="entry name" value="MethylDNA_cys_MeTrfase_DNA-bd"/>
</dbReference>
<evidence type="ECO:0000256" key="7">
    <source>
        <dbReference type="ARBA" id="ARBA00023204"/>
    </source>
</evidence>
<evidence type="ECO:0000259" key="10">
    <source>
        <dbReference type="Pfam" id="PF01035"/>
    </source>
</evidence>
<keyword evidence="5 9" id="KW-0808">Transferase</keyword>
<evidence type="ECO:0000256" key="4">
    <source>
        <dbReference type="ARBA" id="ARBA00022603"/>
    </source>
</evidence>
<comment type="caution">
    <text evidence="12">The sequence shown here is derived from an EMBL/GenBank/DDBJ whole genome shotgun (WGS) entry which is preliminary data.</text>
</comment>
<dbReference type="InterPro" id="IPR008332">
    <property type="entry name" value="MethylG_MeTrfase_N"/>
</dbReference>
<evidence type="ECO:0000256" key="9">
    <source>
        <dbReference type="HAMAP-Rule" id="MF_00772"/>
    </source>
</evidence>
<dbReference type="PANTHER" id="PTHR10815:SF13">
    <property type="entry name" value="METHYLATED-DNA--PROTEIN-CYSTEINE METHYLTRANSFERASE"/>
    <property type="match status" value="1"/>
</dbReference>